<reference evidence="3" key="1">
    <citation type="submission" date="2018-01" db="EMBL/GenBank/DDBJ databases">
        <title>An insight into the sialome of Amazonian anophelines.</title>
        <authorList>
            <person name="Ribeiro J.M."/>
            <person name="Scarpassa V."/>
            <person name="Calvo E."/>
        </authorList>
    </citation>
    <scope>NUCLEOTIDE SEQUENCE</scope>
    <source>
        <tissue evidence="3">Salivary glands</tissue>
    </source>
</reference>
<dbReference type="EMBL" id="GGFJ01014957">
    <property type="protein sequence ID" value="MBW64098.1"/>
    <property type="molecule type" value="Transcribed_RNA"/>
</dbReference>
<proteinExistence type="predicted"/>
<organism evidence="3">
    <name type="scientific">Anopheles marajoara</name>
    <dbReference type="NCBI Taxonomy" id="58244"/>
    <lineage>
        <taxon>Eukaryota</taxon>
        <taxon>Metazoa</taxon>
        <taxon>Ecdysozoa</taxon>
        <taxon>Arthropoda</taxon>
        <taxon>Hexapoda</taxon>
        <taxon>Insecta</taxon>
        <taxon>Pterygota</taxon>
        <taxon>Neoptera</taxon>
        <taxon>Endopterygota</taxon>
        <taxon>Diptera</taxon>
        <taxon>Nematocera</taxon>
        <taxon>Culicoidea</taxon>
        <taxon>Culicidae</taxon>
        <taxon>Anophelinae</taxon>
        <taxon>Anopheles</taxon>
    </lineage>
</organism>
<accession>A0A2M4CGQ6</accession>
<evidence type="ECO:0000256" key="1">
    <source>
        <dbReference type="SAM" id="MobiDB-lite"/>
    </source>
</evidence>
<keyword evidence="2" id="KW-0732">Signal</keyword>
<feature type="region of interest" description="Disordered" evidence="1">
    <location>
        <begin position="18"/>
        <end position="66"/>
    </location>
</feature>
<feature type="chain" id="PRO_5014727536" evidence="2">
    <location>
        <begin position="19"/>
        <end position="66"/>
    </location>
</feature>
<protein>
    <submittedName>
        <fullName evidence="3">Putative secreted protein</fullName>
    </submittedName>
</protein>
<feature type="signal peptide" evidence="2">
    <location>
        <begin position="1"/>
        <end position="18"/>
    </location>
</feature>
<name>A0A2M4CGQ6_9DIPT</name>
<evidence type="ECO:0000256" key="2">
    <source>
        <dbReference type="SAM" id="SignalP"/>
    </source>
</evidence>
<dbReference type="AlphaFoldDB" id="A0A2M4CGQ6"/>
<evidence type="ECO:0000313" key="3">
    <source>
        <dbReference type="EMBL" id="MBW64098.1"/>
    </source>
</evidence>
<sequence length="66" mass="7290">MVLLLWPLLLLMLSSERGKVRGPLNGGGGSVVLPRAHQQPSRRNRETKTRKGHGIAPQRNGTDWPP</sequence>